<feature type="compositionally biased region" description="Low complexity" evidence="1">
    <location>
        <begin position="1"/>
        <end position="24"/>
    </location>
</feature>
<gene>
    <name evidence="2" type="ORF">OFUS_LOCUS21090</name>
</gene>
<dbReference type="Proteomes" id="UP000749559">
    <property type="component" value="Unassembled WGS sequence"/>
</dbReference>
<dbReference type="EMBL" id="CAIIXF020000010">
    <property type="protein sequence ID" value="CAH1796708.1"/>
    <property type="molecule type" value="Genomic_DNA"/>
</dbReference>
<evidence type="ECO:0000313" key="3">
    <source>
        <dbReference type="Proteomes" id="UP000749559"/>
    </source>
</evidence>
<dbReference type="AlphaFoldDB" id="A0A8J1XU05"/>
<proteinExistence type="predicted"/>
<reference evidence="2" key="1">
    <citation type="submission" date="2022-03" db="EMBL/GenBank/DDBJ databases">
        <authorList>
            <person name="Martin C."/>
        </authorList>
    </citation>
    <scope>NUCLEOTIDE SEQUENCE</scope>
</reference>
<name>A0A8J1XU05_OWEFU</name>
<feature type="non-terminal residue" evidence="2">
    <location>
        <position position="130"/>
    </location>
</feature>
<evidence type="ECO:0000313" key="2">
    <source>
        <dbReference type="EMBL" id="CAH1796708.1"/>
    </source>
</evidence>
<sequence length="130" mass="14656">SEISIESTDLSSSSDEEITYTTGGTKRKRGRPKGSKATSLNDFGSSSSDEDAIPLSEYPKQKVSKKIMPLFKLVAMPCCTYLCLSAVALSESKTARNDFLQMRLKEQRQFILDYLRQNSLKQFQNKRCAR</sequence>
<feature type="region of interest" description="Disordered" evidence="1">
    <location>
        <begin position="1"/>
        <end position="55"/>
    </location>
</feature>
<feature type="compositionally biased region" description="Polar residues" evidence="1">
    <location>
        <begin position="36"/>
        <end position="47"/>
    </location>
</feature>
<organism evidence="2 3">
    <name type="scientific">Owenia fusiformis</name>
    <name type="common">Polychaete worm</name>
    <dbReference type="NCBI Taxonomy" id="6347"/>
    <lineage>
        <taxon>Eukaryota</taxon>
        <taxon>Metazoa</taxon>
        <taxon>Spiralia</taxon>
        <taxon>Lophotrochozoa</taxon>
        <taxon>Annelida</taxon>
        <taxon>Polychaeta</taxon>
        <taxon>Sedentaria</taxon>
        <taxon>Canalipalpata</taxon>
        <taxon>Sabellida</taxon>
        <taxon>Oweniida</taxon>
        <taxon>Oweniidae</taxon>
        <taxon>Owenia</taxon>
    </lineage>
</organism>
<evidence type="ECO:0000256" key="1">
    <source>
        <dbReference type="SAM" id="MobiDB-lite"/>
    </source>
</evidence>
<feature type="compositionally biased region" description="Basic residues" evidence="1">
    <location>
        <begin position="25"/>
        <end position="34"/>
    </location>
</feature>
<keyword evidence="3" id="KW-1185">Reference proteome</keyword>
<accession>A0A8J1XU05</accession>
<protein>
    <submittedName>
        <fullName evidence="2">Uncharacterized protein</fullName>
    </submittedName>
</protein>
<comment type="caution">
    <text evidence="2">The sequence shown here is derived from an EMBL/GenBank/DDBJ whole genome shotgun (WGS) entry which is preliminary data.</text>
</comment>